<organism evidence="2 3">
    <name type="scientific">Pararge aegeria aegeria</name>
    <dbReference type="NCBI Taxonomy" id="348720"/>
    <lineage>
        <taxon>Eukaryota</taxon>
        <taxon>Metazoa</taxon>
        <taxon>Ecdysozoa</taxon>
        <taxon>Arthropoda</taxon>
        <taxon>Hexapoda</taxon>
        <taxon>Insecta</taxon>
        <taxon>Pterygota</taxon>
        <taxon>Neoptera</taxon>
        <taxon>Endopterygota</taxon>
        <taxon>Lepidoptera</taxon>
        <taxon>Glossata</taxon>
        <taxon>Ditrysia</taxon>
        <taxon>Papilionoidea</taxon>
        <taxon>Nymphalidae</taxon>
        <taxon>Satyrinae</taxon>
        <taxon>Satyrini</taxon>
        <taxon>Parargina</taxon>
        <taxon>Pararge</taxon>
    </lineage>
</organism>
<dbReference type="GO" id="GO:0003723">
    <property type="term" value="F:RNA binding"/>
    <property type="evidence" value="ECO:0007669"/>
    <property type="project" value="InterPro"/>
</dbReference>
<dbReference type="AlphaFoldDB" id="A0A8S4QV36"/>
<feature type="domain" description="RNA-dependent RNA polymerase alsuviricetes" evidence="1">
    <location>
        <begin position="50"/>
        <end position="200"/>
    </location>
</feature>
<dbReference type="GO" id="GO:0006351">
    <property type="term" value="P:DNA-templated transcription"/>
    <property type="evidence" value="ECO:0007669"/>
    <property type="project" value="InterPro"/>
</dbReference>
<comment type="caution">
    <text evidence="2">The sequence shown here is derived from an EMBL/GenBank/DDBJ whole genome shotgun (WGS) entry which is preliminary data.</text>
</comment>
<feature type="non-terminal residue" evidence="2">
    <location>
        <position position="204"/>
    </location>
</feature>
<dbReference type="InterPro" id="IPR001788">
    <property type="entry name" value="RNA-dep_RNA_pol_alsuvir"/>
</dbReference>
<name>A0A8S4QV36_9NEOP</name>
<keyword evidence="3" id="KW-1185">Reference proteome</keyword>
<dbReference type="Proteomes" id="UP000838756">
    <property type="component" value="Unassembled WGS sequence"/>
</dbReference>
<gene>
    <name evidence="2" type="primary">jg100</name>
    <name evidence="2" type="ORF">PAEG_LOCUS4890</name>
</gene>
<evidence type="ECO:0000313" key="3">
    <source>
        <dbReference type="Proteomes" id="UP000838756"/>
    </source>
</evidence>
<evidence type="ECO:0000259" key="1">
    <source>
        <dbReference type="Pfam" id="PF00978"/>
    </source>
</evidence>
<dbReference type="GO" id="GO:0003968">
    <property type="term" value="F:RNA-directed RNA polymerase activity"/>
    <property type="evidence" value="ECO:0007669"/>
    <property type="project" value="InterPro"/>
</dbReference>
<dbReference type="Pfam" id="PF00978">
    <property type="entry name" value="RdRP_2"/>
    <property type="match status" value="1"/>
</dbReference>
<dbReference type="OrthoDB" id="9995375at2759"/>
<dbReference type="EMBL" id="CAKXAJ010017566">
    <property type="protein sequence ID" value="CAH2216941.1"/>
    <property type="molecule type" value="Genomic_DNA"/>
</dbReference>
<protein>
    <submittedName>
        <fullName evidence="2">Jg100 protein</fullName>
    </submittedName>
</protein>
<reference evidence="2" key="1">
    <citation type="submission" date="2022-03" db="EMBL/GenBank/DDBJ databases">
        <authorList>
            <person name="Lindestad O."/>
        </authorList>
    </citation>
    <scope>NUCLEOTIDE SEQUENCE</scope>
</reference>
<proteinExistence type="predicted"/>
<evidence type="ECO:0000313" key="2">
    <source>
        <dbReference type="EMBL" id="CAH2216941.1"/>
    </source>
</evidence>
<accession>A0A8S4QV36</accession>
<sequence>MSLNTVKLYTNNTKLSGVADVNSLMYFHDLILPGNAYHYHEFDAINVLNNDLDMELEGISIIESKKPPKISKFDKLRPVLKTMMPSARRPSQTESILALNKRNMAVPELDGLVDPHALGERLVSQFVNSYVDKENLWLLEEYKRNPIKPNVELVEDWLMTQKPDVRKLIDGPDDNLEDRRWNNYKFMIKPTVKPALDLTAPYTN</sequence>